<feature type="transmembrane region" description="Helical" evidence="9">
    <location>
        <begin position="118"/>
        <end position="142"/>
    </location>
</feature>
<dbReference type="PANTHER" id="PTHR11337:SF11">
    <property type="entry name" value="CD164 SIALOMUCIN-LIKE 2 PROTEIN"/>
    <property type="match status" value="1"/>
</dbReference>
<evidence type="ECO:0000256" key="2">
    <source>
        <dbReference type="ARBA" id="ARBA00005341"/>
    </source>
</evidence>
<evidence type="ECO:0000256" key="1">
    <source>
        <dbReference type="ARBA" id="ARBA00004479"/>
    </source>
</evidence>
<evidence type="ECO:0000256" key="7">
    <source>
        <dbReference type="ARBA" id="ARBA00023180"/>
    </source>
</evidence>
<evidence type="ECO:0000256" key="6">
    <source>
        <dbReference type="ARBA" id="ARBA00023136"/>
    </source>
</evidence>
<name>A0AAV7CVC2_ENGPU</name>
<evidence type="ECO:0000256" key="8">
    <source>
        <dbReference type="SAM" id="MobiDB-lite"/>
    </source>
</evidence>
<comment type="subcellular location">
    <subcellularLocation>
        <location evidence="1">Membrane</location>
        <topology evidence="1">Single-pass type I membrane protein</topology>
    </subcellularLocation>
</comment>
<gene>
    <name evidence="11" type="ORF">GDO81_006056</name>
</gene>
<feature type="compositionally biased region" description="Polar residues" evidence="8">
    <location>
        <begin position="66"/>
        <end position="79"/>
    </location>
</feature>
<evidence type="ECO:0000256" key="5">
    <source>
        <dbReference type="ARBA" id="ARBA00022989"/>
    </source>
</evidence>
<feature type="signal peptide" evidence="10">
    <location>
        <begin position="1"/>
        <end position="20"/>
    </location>
</feature>
<comment type="similarity">
    <text evidence="2">Belongs to the CD164 family.</text>
</comment>
<evidence type="ECO:0000313" key="12">
    <source>
        <dbReference type="Proteomes" id="UP000824782"/>
    </source>
</evidence>
<feature type="region of interest" description="Disordered" evidence="8">
    <location>
        <begin position="62"/>
        <end position="119"/>
    </location>
</feature>
<keyword evidence="4 10" id="KW-0732">Signal</keyword>
<proteinExistence type="inferred from homology"/>
<keyword evidence="3 9" id="KW-0812">Transmembrane</keyword>
<dbReference type="InterPro" id="IPR007947">
    <property type="entry name" value="CD164_MGC24"/>
</dbReference>
<evidence type="ECO:0000313" key="11">
    <source>
        <dbReference type="EMBL" id="KAG8588674.1"/>
    </source>
</evidence>
<keyword evidence="5 9" id="KW-1133">Transmembrane helix</keyword>
<dbReference type="PANTHER" id="PTHR11337">
    <property type="entry name" value="MUCIN/PORIMIN"/>
    <property type="match status" value="1"/>
</dbReference>
<dbReference type="EMBL" id="WNYA01000002">
    <property type="protein sequence ID" value="KAG8588674.1"/>
    <property type="molecule type" value="Genomic_DNA"/>
</dbReference>
<keyword evidence="12" id="KW-1185">Reference proteome</keyword>
<dbReference type="AlphaFoldDB" id="A0AAV7CVC2"/>
<feature type="compositionally biased region" description="Acidic residues" evidence="8">
    <location>
        <begin position="101"/>
        <end position="111"/>
    </location>
</feature>
<accession>A0AAV7CVC2</accession>
<reference evidence="11" key="1">
    <citation type="thesis" date="2020" institute="ProQuest LLC" country="789 East Eisenhower Parkway, Ann Arbor, MI, USA">
        <title>Comparative Genomics and Chromosome Evolution.</title>
        <authorList>
            <person name="Mudd A.B."/>
        </authorList>
    </citation>
    <scope>NUCLEOTIDE SEQUENCE</scope>
    <source>
        <strain evidence="11">237g6f4</strain>
        <tissue evidence="11">Blood</tissue>
    </source>
</reference>
<evidence type="ECO:0000256" key="4">
    <source>
        <dbReference type="ARBA" id="ARBA00022729"/>
    </source>
</evidence>
<evidence type="ECO:0000256" key="10">
    <source>
        <dbReference type="SAM" id="SignalP"/>
    </source>
</evidence>
<dbReference type="Proteomes" id="UP000824782">
    <property type="component" value="Unassembled WGS sequence"/>
</dbReference>
<keyword evidence="7" id="KW-0325">Glycoprotein</keyword>
<comment type="caution">
    <text evidence="11">The sequence shown here is derived from an EMBL/GenBank/DDBJ whole genome shotgun (WGS) entry which is preliminary data.</text>
</comment>
<keyword evidence="6 9" id="KW-0472">Membrane</keyword>
<protein>
    <recommendedName>
        <fullName evidence="13">CD164 sialomucin-like 2 protein</fullName>
    </recommendedName>
</protein>
<sequence>MKYQLYIAVLLATALSLCYAGSCSHLNSCLTCIEGGHNISCEWVTCEASENSSCVTKREYSHESCKVSNNSSMCASNRPNGEGADTWKNRSESAPENNSAEPDEVPSEDSPESNTQPVFHTGSFIGGGILVILLEAIGYVVLKHLRGPGDYQTMEETPQ</sequence>
<organism evidence="11 12">
    <name type="scientific">Engystomops pustulosus</name>
    <name type="common">Tungara frog</name>
    <name type="synonym">Physalaemus pustulosus</name>
    <dbReference type="NCBI Taxonomy" id="76066"/>
    <lineage>
        <taxon>Eukaryota</taxon>
        <taxon>Metazoa</taxon>
        <taxon>Chordata</taxon>
        <taxon>Craniata</taxon>
        <taxon>Vertebrata</taxon>
        <taxon>Euteleostomi</taxon>
        <taxon>Amphibia</taxon>
        <taxon>Batrachia</taxon>
        <taxon>Anura</taxon>
        <taxon>Neobatrachia</taxon>
        <taxon>Hyloidea</taxon>
        <taxon>Leptodactylidae</taxon>
        <taxon>Leiuperinae</taxon>
        <taxon>Engystomops</taxon>
    </lineage>
</organism>
<dbReference type="GO" id="GO:0016020">
    <property type="term" value="C:membrane"/>
    <property type="evidence" value="ECO:0007669"/>
    <property type="project" value="UniProtKB-SubCell"/>
</dbReference>
<evidence type="ECO:0000256" key="9">
    <source>
        <dbReference type="SAM" id="Phobius"/>
    </source>
</evidence>
<feature type="chain" id="PRO_5043832211" description="CD164 sialomucin-like 2 protein" evidence="10">
    <location>
        <begin position="21"/>
        <end position="159"/>
    </location>
</feature>
<evidence type="ECO:0000256" key="3">
    <source>
        <dbReference type="ARBA" id="ARBA00022692"/>
    </source>
</evidence>
<dbReference type="GO" id="GO:0031410">
    <property type="term" value="C:cytoplasmic vesicle"/>
    <property type="evidence" value="ECO:0007669"/>
    <property type="project" value="TreeGrafter"/>
</dbReference>
<evidence type="ECO:0008006" key="13">
    <source>
        <dbReference type="Google" id="ProtNLM"/>
    </source>
</evidence>
<dbReference type="Pfam" id="PF05283">
    <property type="entry name" value="MGC-24"/>
    <property type="match status" value="1"/>
</dbReference>